<dbReference type="Pfam" id="PF02518">
    <property type="entry name" value="HATPase_c"/>
    <property type="match status" value="1"/>
</dbReference>
<dbReference type="InterPro" id="IPR050351">
    <property type="entry name" value="BphY/WalK/GraS-like"/>
</dbReference>
<organism evidence="9 10">
    <name type="scientific">Nitrospina watsonii</name>
    <dbReference type="NCBI Taxonomy" id="1323948"/>
    <lineage>
        <taxon>Bacteria</taxon>
        <taxon>Pseudomonadati</taxon>
        <taxon>Nitrospinota/Tectimicrobiota group</taxon>
        <taxon>Nitrospinota</taxon>
        <taxon>Nitrospinia</taxon>
        <taxon>Nitrospinales</taxon>
        <taxon>Nitrospinaceae</taxon>
        <taxon>Nitrospina</taxon>
    </lineage>
</organism>
<evidence type="ECO:0000256" key="2">
    <source>
        <dbReference type="ARBA" id="ARBA00012438"/>
    </source>
</evidence>
<evidence type="ECO:0000259" key="8">
    <source>
        <dbReference type="PROSITE" id="PS50109"/>
    </source>
</evidence>
<dbReference type="Pfam" id="PF00512">
    <property type="entry name" value="HisKA"/>
    <property type="match status" value="1"/>
</dbReference>
<evidence type="ECO:0000313" key="10">
    <source>
        <dbReference type="Proteomes" id="UP001157733"/>
    </source>
</evidence>
<dbReference type="Proteomes" id="UP001157733">
    <property type="component" value="Chromosome"/>
</dbReference>
<evidence type="ECO:0000256" key="5">
    <source>
        <dbReference type="ARBA" id="ARBA00022777"/>
    </source>
</evidence>
<dbReference type="Gene3D" id="1.10.287.130">
    <property type="match status" value="1"/>
</dbReference>
<keyword evidence="5 9" id="KW-0418">Kinase</keyword>
<dbReference type="SMART" id="SM00388">
    <property type="entry name" value="HisKA"/>
    <property type="match status" value="1"/>
</dbReference>
<dbReference type="GO" id="GO:0016301">
    <property type="term" value="F:kinase activity"/>
    <property type="evidence" value="ECO:0007669"/>
    <property type="project" value="UniProtKB-KW"/>
</dbReference>
<reference evidence="9 10" key="1">
    <citation type="submission" date="2022-09" db="EMBL/GenBank/DDBJ databases">
        <authorList>
            <person name="Kop L."/>
        </authorList>
    </citation>
    <scope>NUCLEOTIDE SEQUENCE [LARGE SCALE GENOMIC DNA]</scope>
    <source>
        <strain evidence="9 10">347</strain>
    </source>
</reference>
<dbReference type="PANTHER" id="PTHR45453:SF1">
    <property type="entry name" value="PHOSPHATE REGULON SENSOR PROTEIN PHOR"/>
    <property type="match status" value="1"/>
</dbReference>
<dbReference type="InterPro" id="IPR036097">
    <property type="entry name" value="HisK_dim/P_sf"/>
</dbReference>
<dbReference type="CDD" id="cd00075">
    <property type="entry name" value="HATPase"/>
    <property type="match status" value="1"/>
</dbReference>
<sequence length="326" mass="37711">MAILSKVRTLFHPIIVFIGVQIAWVFLMAIWINWYLKNRQDFQEFAQRLRPELFSPDLNWVILIEGCVLMLFILGGVMIMFVYYNKQARLNRMQSDFISSVSHELKSPLASIQLYLETMKYQKLSPEEARDFVETMLSDTDRLSALIENILEASSPESKNMQLQLKPVEMKPFLEEVVRSHQRQFEEKNCYAELKIEDAPTLSLDKRAMRMVFNNLIGNALRYTSSGRPFKIRMWRQGKFCQIDFIDHGIGMGEKDRKKVFKKFYRVRNPETQNIEGAGLGLYICHEIVKNHKGQIEVNSEGKDKGCVFTVLLPANGNAPVSAGRS</sequence>
<keyword evidence="7" id="KW-1133">Transmembrane helix</keyword>
<name>A0ABN8W1V0_9BACT</name>
<feature type="transmembrane region" description="Helical" evidence="7">
    <location>
        <begin position="12"/>
        <end position="36"/>
    </location>
</feature>
<dbReference type="SMART" id="SM00387">
    <property type="entry name" value="HATPase_c"/>
    <property type="match status" value="1"/>
</dbReference>
<keyword evidence="7" id="KW-0472">Membrane</keyword>
<evidence type="ECO:0000256" key="7">
    <source>
        <dbReference type="SAM" id="Phobius"/>
    </source>
</evidence>
<dbReference type="SUPFAM" id="SSF47384">
    <property type="entry name" value="Homodimeric domain of signal transducing histidine kinase"/>
    <property type="match status" value="1"/>
</dbReference>
<accession>A0ABN8W1V0</accession>
<dbReference type="PRINTS" id="PR00344">
    <property type="entry name" value="BCTRLSENSOR"/>
</dbReference>
<dbReference type="InterPro" id="IPR005467">
    <property type="entry name" value="His_kinase_dom"/>
</dbReference>
<keyword evidence="7" id="KW-0812">Transmembrane</keyword>
<dbReference type="InterPro" id="IPR036890">
    <property type="entry name" value="HATPase_C_sf"/>
</dbReference>
<proteinExistence type="predicted"/>
<dbReference type="SUPFAM" id="SSF55874">
    <property type="entry name" value="ATPase domain of HSP90 chaperone/DNA topoisomerase II/histidine kinase"/>
    <property type="match status" value="1"/>
</dbReference>
<evidence type="ECO:0000313" key="9">
    <source>
        <dbReference type="EMBL" id="CAI2718846.1"/>
    </source>
</evidence>
<evidence type="ECO:0000256" key="6">
    <source>
        <dbReference type="ARBA" id="ARBA00023012"/>
    </source>
</evidence>
<dbReference type="PANTHER" id="PTHR45453">
    <property type="entry name" value="PHOSPHATE REGULON SENSOR PROTEIN PHOR"/>
    <property type="match status" value="1"/>
</dbReference>
<keyword evidence="3" id="KW-0597">Phosphoprotein</keyword>
<dbReference type="EC" id="2.7.13.3" evidence="2"/>
<dbReference type="InterPro" id="IPR003661">
    <property type="entry name" value="HisK_dim/P_dom"/>
</dbReference>
<dbReference type="Gene3D" id="3.30.565.10">
    <property type="entry name" value="Histidine kinase-like ATPase, C-terminal domain"/>
    <property type="match status" value="1"/>
</dbReference>
<comment type="catalytic activity">
    <reaction evidence="1">
        <text>ATP + protein L-histidine = ADP + protein N-phospho-L-histidine.</text>
        <dbReference type="EC" id="2.7.13.3"/>
    </reaction>
</comment>
<dbReference type="EMBL" id="OX336137">
    <property type="protein sequence ID" value="CAI2718846.1"/>
    <property type="molecule type" value="Genomic_DNA"/>
</dbReference>
<keyword evidence="6" id="KW-0902">Two-component regulatory system</keyword>
<feature type="transmembrane region" description="Helical" evidence="7">
    <location>
        <begin position="60"/>
        <end position="84"/>
    </location>
</feature>
<evidence type="ECO:0000256" key="3">
    <source>
        <dbReference type="ARBA" id="ARBA00022553"/>
    </source>
</evidence>
<keyword evidence="4" id="KW-0808">Transferase</keyword>
<evidence type="ECO:0000256" key="1">
    <source>
        <dbReference type="ARBA" id="ARBA00000085"/>
    </source>
</evidence>
<dbReference type="InterPro" id="IPR003594">
    <property type="entry name" value="HATPase_dom"/>
</dbReference>
<dbReference type="RefSeq" id="WP_282011717.1">
    <property type="nucleotide sequence ID" value="NZ_OX336137.1"/>
</dbReference>
<dbReference type="CDD" id="cd00082">
    <property type="entry name" value="HisKA"/>
    <property type="match status" value="1"/>
</dbReference>
<feature type="domain" description="Histidine kinase" evidence="8">
    <location>
        <begin position="100"/>
        <end position="317"/>
    </location>
</feature>
<evidence type="ECO:0000256" key="4">
    <source>
        <dbReference type="ARBA" id="ARBA00022679"/>
    </source>
</evidence>
<gene>
    <name evidence="9" type="ORF">NSPWAT_1990</name>
</gene>
<dbReference type="PROSITE" id="PS50109">
    <property type="entry name" value="HIS_KIN"/>
    <property type="match status" value="1"/>
</dbReference>
<keyword evidence="10" id="KW-1185">Reference proteome</keyword>
<dbReference type="InterPro" id="IPR004358">
    <property type="entry name" value="Sig_transdc_His_kin-like_C"/>
</dbReference>
<protein>
    <recommendedName>
        <fullName evidence="2">histidine kinase</fullName>
        <ecNumber evidence="2">2.7.13.3</ecNumber>
    </recommendedName>
</protein>